<evidence type="ECO:0000313" key="2">
    <source>
        <dbReference type="EMBL" id="MBB3091574.1"/>
    </source>
</evidence>
<protein>
    <submittedName>
        <fullName evidence="2">Putative DNA-binding transcriptional regulator AlpA</fullName>
    </submittedName>
</protein>
<accession>A0A7W5A988</accession>
<dbReference type="InterPro" id="IPR041657">
    <property type="entry name" value="HTH_17"/>
</dbReference>
<dbReference type="RefSeq" id="WP_183549965.1">
    <property type="nucleotide sequence ID" value="NZ_BMQT01000012.1"/>
</dbReference>
<dbReference type="SUPFAM" id="SSF46955">
    <property type="entry name" value="Putative DNA-binding domain"/>
    <property type="match status" value="1"/>
</dbReference>
<dbReference type="Pfam" id="PF12728">
    <property type="entry name" value="HTH_17"/>
    <property type="match status" value="1"/>
</dbReference>
<dbReference type="EMBL" id="JACHXG010000011">
    <property type="protein sequence ID" value="MBB3091574.1"/>
    <property type="molecule type" value="Genomic_DNA"/>
</dbReference>
<evidence type="ECO:0000313" key="3">
    <source>
        <dbReference type="Proteomes" id="UP000577707"/>
    </source>
</evidence>
<dbReference type="Proteomes" id="UP000577707">
    <property type="component" value="Unassembled WGS sequence"/>
</dbReference>
<evidence type="ECO:0000259" key="1">
    <source>
        <dbReference type="Pfam" id="PF12728"/>
    </source>
</evidence>
<keyword evidence="2" id="KW-0238">DNA-binding</keyword>
<keyword evidence="3" id="KW-1185">Reference proteome</keyword>
<reference evidence="2 3" key="1">
    <citation type="submission" date="2020-08" db="EMBL/GenBank/DDBJ databases">
        <title>Genomic Encyclopedia of Type Strains, Phase III (KMG-III): the genomes of soil and plant-associated and newly described type strains.</title>
        <authorList>
            <person name="Whitman W."/>
        </authorList>
    </citation>
    <scope>NUCLEOTIDE SEQUENCE [LARGE SCALE GENOMIC DNA]</scope>
    <source>
        <strain evidence="2 3">CECT 3302</strain>
    </source>
</reference>
<comment type="caution">
    <text evidence="2">The sequence shown here is derived from an EMBL/GenBank/DDBJ whole genome shotgun (WGS) entry which is preliminary data.</text>
</comment>
<dbReference type="AlphaFoldDB" id="A0A7W5A988"/>
<gene>
    <name evidence="2" type="ORF">FHS12_004544</name>
</gene>
<dbReference type="GO" id="GO:0003677">
    <property type="term" value="F:DNA binding"/>
    <property type="evidence" value="ECO:0007669"/>
    <property type="project" value="UniProtKB-KW"/>
</dbReference>
<sequence length="79" mass="9087">MSKHTRRDHLTVADSHEEITDALPILWTSREVAEALKVTPSTLCRWRATGKGPRVYWLSPDSPRYRRSDVLAWLEEVAA</sequence>
<organism evidence="2 3">
    <name type="scientific">Nocardioides albus</name>
    <dbReference type="NCBI Taxonomy" id="1841"/>
    <lineage>
        <taxon>Bacteria</taxon>
        <taxon>Bacillati</taxon>
        <taxon>Actinomycetota</taxon>
        <taxon>Actinomycetes</taxon>
        <taxon>Propionibacteriales</taxon>
        <taxon>Nocardioidaceae</taxon>
        <taxon>Nocardioides</taxon>
    </lineage>
</organism>
<dbReference type="InterPro" id="IPR009061">
    <property type="entry name" value="DNA-bd_dom_put_sf"/>
</dbReference>
<feature type="domain" description="Helix-turn-helix" evidence="1">
    <location>
        <begin position="28"/>
        <end position="76"/>
    </location>
</feature>
<name>A0A7W5A988_9ACTN</name>
<proteinExistence type="predicted"/>